<dbReference type="Proteomes" id="UP000683417">
    <property type="component" value="Unassembled WGS sequence"/>
</dbReference>
<reference evidence="5" key="1">
    <citation type="submission" date="2020-10" db="EMBL/GenBank/DDBJ databases">
        <authorList>
            <person name="Muller C M."/>
        </authorList>
    </citation>
    <scope>NUCLEOTIDE SEQUENCE</scope>
    <source>
        <strain evidence="5">THUN-12</strain>
    </source>
</reference>
<feature type="compositionally biased region" description="Basic and acidic residues" evidence="4">
    <location>
        <begin position="1"/>
        <end position="10"/>
    </location>
</feature>
<keyword evidence="3" id="KW-0539">Nucleus</keyword>
<evidence type="ECO:0000256" key="4">
    <source>
        <dbReference type="SAM" id="MobiDB-lite"/>
    </source>
</evidence>
<sequence>MVKRRERDEVLVDAPAVQDDESGSDTEMDTVNVDFEWFNFKADTDFHGTKNLFRQLFDVDSQIFDLSGLTNLVLSQPTIGSTVKVNGEESDAYAVITVLNLQQHREVESIKEISRYLTEKSGINENLAPITSVLNSEAPVGLVLSERLINVPCEIAPPMYSMLIDEIEAAIEDKEPYNFSHYLLLSKTYNEIASTIDQEDNPRTKKKKSSVNTREMFYFHPEDEILLKYATAFGTFEYTNDEGPGMADSKRAFSEMGIKANGALILIEANKFADAVKAINDCFHPF</sequence>
<name>A0A9W4D0J8_BLUGR</name>
<evidence type="ECO:0000313" key="6">
    <source>
        <dbReference type="Proteomes" id="UP000683417"/>
    </source>
</evidence>
<organism evidence="5 6">
    <name type="scientific">Blumeria graminis f. sp. triticale</name>
    <dbReference type="NCBI Taxonomy" id="1689686"/>
    <lineage>
        <taxon>Eukaryota</taxon>
        <taxon>Fungi</taxon>
        <taxon>Dikarya</taxon>
        <taxon>Ascomycota</taxon>
        <taxon>Pezizomycotina</taxon>
        <taxon>Leotiomycetes</taxon>
        <taxon>Erysiphales</taxon>
        <taxon>Erysiphaceae</taxon>
        <taxon>Blumeria</taxon>
    </lineage>
</organism>
<feature type="region of interest" description="Disordered" evidence="4">
    <location>
        <begin position="1"/>
        <end position="25"/>
    </location>
</feature>
<comment type="caution">
    <text evidence="5">The sequence shown here is derived from an EMBL/GenBank/DDBJ whole genome shotgun (WGS) entry which is preliminary data.</text>
</comment>
<gene>
    <name evidence="5" type="ORF">BGTH12_LOCUS1100</name>
</gene>
<dbReference type="GO" id="GO:0005634">
    <property type="term" value="C:nucleus"/>
    <property type="evidence" value="ECO:0007669"/>
    <property type="project" value="TreeGrafter"/>
</dbReference>
<comment type="similarity">
    <text evidence="2 3">Belongs to the BCP1 family.</text>
</comment>
<evidence type="ECO:0000313" key="5">
    <source>
        <dbReference type="EMBL" id="CAD6499742.1"/>
    </source>
</evidence>
<dbReference type="PANTHER" id="PTHR13261">
    <property type="entry name" value="BRCA2 AND CDKN1A INTERACTING PROTEIN"/>
    <property type="match status" value="1"/>
</dbReference>
<keyword evidence="3" id="KW-0653">Protein transport</keyword>
<dbReference type="PIRSF" id="PIRSF028983">
    <property type="entry name" value="BCP1"/>
    <property type="match status" value="1"/>
</dbReference>
<proteinExistence type="inferred from homology"/>
<dbReference type="InterPro" id="IPR025602">
    <property type="entry name" value="BCP1_family"/>
</dbReference>
<dbReference type="Pfam" id="PF13862">
    <property type="entry name" value="BCCIP"/>
    <property type="match status" value="1"/>
</dbReference>
<dbReference type="PANTHER" id="PTHR13261:SF0">
    <property type="entry name" value="BRCA2 AND CDKN1A-INTERACTING PROTEIN"/>
    <property type="match status" value="1"/>
</dbReference>
<accession>A0A9W4D0J8</accession>
<comment type="subcellular location">
    <subcellularLocation>
        <location evidence="3">Nucleus</location>
    </subcellularLocation>
</comment>
<dbReference type="EMBL" id="CAJHIT010000002">
    <property type="protein sequence ID" value="CAD6499742.1"/>
    <property type="molecule type" value="Genomic_DNA"/>
</dbReference>
<protein>
    <recommendedName>
        <fullName evidence="3">Protein BCP1</fullName>
    </recommendedName>
</protein>
<evidence type="ECO:0000256" key="3">
    <source>
        <dbReference type="PIRNR" id="PIRNR028983"/>
    </source>
</evidence>
<keyword evidence="3" id="KW-0813">Transport</keyword>
<comment type="function">
    <text evidence="1 3">Involved in nuclear export, actin cytoskeleton organization and vesicular transport.</text>
</comment>
<evidence type="ECO:0000256" key="1">
    <source>
        <dbReference type="ARBA" id="ARBA00002688"/>
    </source>
</evidence>
<dbReference type="AlphaFoldDB" id="A0A9W4D0J8"/>
<evidence type="ECO:0000256" key="2">
    <source>
        <dbReference type="ARBA" id="ARBA00006781"/>
    </source>
</evidence>